<feature type="domain" description="FAD-binding FR-type" evidence="3">
    <location>
        <begin position="34"/>
        <end position="157"/>
    </location>
</feature>
<dbReference type="Proteomes" id="UP000183529">
    <property type="component" value="Unassembled WGS sequence"/>
</dbReference>
<dbReference type="PROSITE" id="PS51384">
    <property type="entry name" value="FAD_FR"/>
    <property type="match status" value="1"/>
</dbReference>
<organism evidence="4 5">
    <name type="scientific">Paraburkholderia tropica</name>
    <dbReference type="NCBI Taxonomy" id="92647"/>
    <lineage>
        <taxon>Bacteria</taxon>
        <taxon>Pseudomonadati</taxon>
        <taxon>Pseudomonadota</taxon>
        <taxon>Betaproteobacteria</taxon>
        <taxon>Burkholderiales</taxon>
        <taxon>Burkholderiaceae</taxon>
        <taxon>Paraburkholderia</taxon>
    </lineage>
</organism>
<dbReference type="GO" id="GO:0016491">
    <property type="term" value="F:oxidoreductase activity"/>
    <property type="evidence" value="ECO:0007669"/>
    <property type="project" value="InterPro"/>
</dbReference>
<dbReference type="InterPro" id="IPR007037">
    <property type="entry name" value="SIP_rossman_dom"/>
</dbReference>
<feature type="compositionally biased region" description="Low complexity" evidence="2">
    <location>
        <begin position="1"/>
        <end position="20"/>
    </location>
</feature>
<dbReference type="CDD" id="cd06193">
    <property type="entry name" value="siderophore_interacting"/>
    <property type="match status" value="1"/>
</dbReference>
<dbReference type="SUPFAM" id="SSF63380">
    <property type="entry name" value="Riboflavin synthase domain-like"/>
    <property type="match status" value="1"/>
</dbReference>
<dbReference type="InterPro" id="IPR013113">
    <property type="entry name" value="SIP_FAD-bd"/>
</dbReference>
<proteinExistence type="inferred from homology"/>
<dbReference type="InterPro" id="IPR039374">
    <property type="entry name" value="SIP_fam"/>
</dbReference>
<dbReference type="FunFam" id="2.40.30.10:FF:000055">
    <property type="entry name" value="Siderophore-interacting family protein"/>
    <property type="match status" value="1"/>
</dbReference>
<sequence length="286" mass="31529">MTDHSNPGSNSSTSSHNVNSVAAERTPERVRHALKRRLLQVARVDMITPHLKRITLTGEDLHDFVSAGFDDHVKVFFPEPGADRPVLPEGGPGTPPAPGEPRPTMRDYTPRRLDTEARELAIDFVIHEAGPATEWASQAQPGQYLAVGGPRGSFVIPDGFDWYWLIGDESALPAIARRLEELPAGVQVVATIEGRDAQARFAFDTRANVQEQWCYANEQGENALLDAVRATRLPDGQGYVWAAGESAVMRAVRQHLAEERAIHKSRIRASSYWKRGATGVHETLDD</sequence>
<dbReference type="RefSeq" id="WP_080180242.1">
    <property type="nucleotide sequence ID" value="NZ_CADFGN010000006.1"/>
</dbReference>
<evidence type="ECO:0000313" key="5">
    <source>
        <dbReference type="Proteomes" id="UP000183529"/>
    </source>
</evidence>
<dbReference type="Gene3D" id="3.40.50.80">
    <property type="entry name" value="Nucleotide-binding domain of ferredoxin-NADP reductase (FNR) module"/>
    <property type="match status" value="1"/>
</dbReference>
<dbReference type="AlphaFoldDB" id="A0AAQ1GF83"/>
<dbReference type="InterPro" id="IPR039261">
    <property type="entry name" value="FNR_nucleotide-bd"/>
</dbReference>
<evidence type="ECO:0000256" key="2">
    <source>
        <dbReference type="SAM" id="MobiDB-lite"/>
    </source>
</evidence>
<dbReference type="InterPro" id="IPR017938">
    <property type="entry name" value="Riboflavin_synthase-like_b-brl"/>
</dbReference>
<feature type="region of interest" description="Disordered" evidence="2">
    <location>
        <begin position="80"/>
        <end position="106"/>
    </location>
</feature>
<comment type="similarity">
    <text evidence="1">Belongs to the SIP oxidoreductase family.</text>
</comment>
<evidence type="ECO:0000259" key="3">
    <source>
        <dbReference type="PROSITE" id="PS51384"/>
    </source>
</evidence>
<accession>A0AAQ1GF83</accession>
<gene>
    <name evidence="4" type="ORF">SAMN05216550_106298</name>
</gene>
<reference evidence="4 5" key="1">
    <citation type="submission" date="2016-10" db="EMBL/GenBank/DDBJ databases">
        <authorList>
            <person name="Varghese N."/>
            <person name="Submissions S."/>
        </authorList>
    </citation>
    <scope>NUCLEOTIDE SEQUENCE [LARGE SCALE GENOMIC DNA]</scope>
    <source>
        <strain evidence="4 5">LMG 22274</strain>
    </source>
</reference>
<dbReference type="InterPro" id="IPR017927">
    <property type="entry name" value="FAD-bd_FR_type"/>
</dbReference>
<dbReference type="PANTHER" id="PTHR30157">
    <property type="entry name" value="FERRIC REDUCTASE, NADPH-DEPENDENT"/>
    <property type="match status" value="1"/>
</dbReference>
<name>A0AAQ1GF83_9BURK</name>
<comment type="caution">
    <text evidence="4">The sequence shown here is derived from an EMBL/GenBank/DDBJ whole genome shotgun (WGS) entry which is preliminary data.</text>
</comment>
<feature type="region of interest" description="Disordered" evidence="2">
    <location>
        <begin position="1"/>
        <end position="29"/>
    </location>
</feature>
<protein>
    <submittedName>
        <fullName evidence="4">NADPH-dependent ferric siderophore reductase, contains FAD-binding and SIP domains</fullName>
    </submittedName>
</protein>
<evidence type="ECO:0000313" key="4">
    <source>
        <dbReference type="EMBL" id="SEJ61959.1"/>
    </source>
</evidence>
<dbReference type="PANTHER" id="PTHR30157:SF0">
    <property type="entry name" value="NADPH-DEPENDENT FERRIC-CHELATE REDUCTASE"/>
    <property type="match status" value="1"/>
</dbReference>
<dbReference type="Gene3D" id="2.40.30.10">
    <property type="entry name" value="Translation factors"/>
    <property type="match status" value="1"/>
</dbReference>
<dbReference type="Pfam" id="PF08021">
    <property type="entry name" value="FAD_binding_9"/>
    <property type="match status" value="1"/>
</dbReference>
<dbReference type="EMBL" id="FNZM01000006">
    <property type="protein sequence ID" value="SEJ61959.1"/>
    <property type="molecule type" value="Genomic_DNA"/>
</dbReference>
<dbReference type="Pfam" id="PF04954">
    <property type="entry name" value="SIP"/>
    <property type="match status" value="1"/>
</dbReference>
<evidence type="ECO:0000256" key="1">
    <source>
        <dbReference type="ARBA" id="ARBA00035644"/>
    </source>
</evidence>